<dbReference type="PANTHER" id="PTHR16631">
    <property type="entry name" value="GLUCAN 1,3-BETA-GLUCOSIDASE"/>
    <property type="match status" value="1"/>
</dbReference>
<dbReference type="GO" id="GO:0005576">
    <property type="term" value="C:extracellular region"/>
    <property type="evidence" value="ECO:0007669"/>
    <property type="project" value="TreeGrafter"/>
</dbReference>
<name>A0A0P1KR00_9SACH</name>
<dbReference type="Gene3D" id="3.20.20.80">
    <property type="entry name" value="Glycosidases"/>
    <property type="match status" value="1"/>
</dbReference>
<dbReference type="GO" id="GO:0042973">
    <property type="term" value="F:glucan endo-1,3-beta-D-glucosidase activity"/>
    <property type="evidence" value="ECO:0007669"/>
    <property type="project" value="TreeGrafter"/>
</dbReference>
<gene>
    <name evidence="15" type="ORF">LAQU0_S05e07316g</name>
</gene>
<evidence type="ECO:0000256" key="8">
    <source>
        <dbReference type="ARBA" id="ARBA00023180"/>
    </source>
</evidence>
<dbReference type="FunFam" id="3.20.20.80:FF:000111">
    <property type="entry name" value="Soluble cell wall protein"/>
    <property type="match status" value="1"/>
</dbReference>
<keyword evidence="8" id="KW-0325">Glycoprotein</keyword>
<dbReference type="OrthoDB" id="941679at2759"/>
<keyword evidence="4" id="KW-0964">Secreted</keyword>
<dbReference type="PROSITE" id="PS00587">
    <property type="entry name" value="GLYCOSYL_HYDROL_F17"/>
    <property type="match status" value="1"/>
</dbReference>
<evidence type="ECO:0000256" key="11">
    <source>
        <dbReference type="ARBA" id="ARBA00056660"/>
    </source>
</evidence>
<dbReference type="GO" id="GO:0071555">
    <property type="term" value="P:cell wall organization"/>
    <property type="evidence" value="ECO:0007669"/>
    <property type="project" value="UniProtKB-KW"/>
</dbReference>
<evidence type="ECO:0000313" key="16">
    <source>
        <dbReference type="Proteomes" id="UP000236544"/>
    </source>
</evidence>
<dbReference type="GO" id="GO:0000747">
    <property type="term" value="P:conjugation with cellular fusion"/>
    <property type="evidence" value="ECO:0007669"/>
    <property type="project" value="UniProtKB-ARBA"/>
</dbReference>
<evidence type="ECO:0000256" key="6">
    <source>
        <dbReference type="ARBA" id="ARBA00022729"/>
    </source>
</evidence>
<dbReference type="PANTHER" id="PTHR16631:SF14">
    <property type="entry name" value="FAMILY 17 GLUCOSIDASE SCW10-RELATED"/>
    <property type="match status" value="1"/>
</dbReference>
<keyword evidence="3" id="KW-0134">Cell wall</keyword>
<reference evidence="16" key="1">
    <citation type="submission" date="2015-10" db="EMBL/GenBank/DDBJ databases">
        <authorList>
            <person name="Devillers H."/>
        </authorList>
    </citation>
    <scope>NUCLEOTIDE SEQUENCE [LARGE SCALE GENOMIC DNA]</scope>
</reference>
<evidence type="ECO:0000256" key="5">
    <source>
        <dbReference type="ARBA" id="ARBA00022685"/>
    </source>
</evidence>
<dbReference type="InterPro" id="IPR017853">
    <property type="entry name" value="GH"/>
</dbReference>
<evidence type="ECO:0000256" key="9">
    <source>
        <dbReference type="ARBA" id="ARBA00023295"/>
    </source>
</evidence>
<evidence type="ECO:0000256" key="10">
    <source>
        <dbReference type="ARBA" id="ARBA00023316"/>
    </source>
</evidence>
<evidence type="ECO:0000256" key="13">
    <source>
        <dbReference type="RuleBase" id="RU004336"/>
    </source>
</evidence>
<dbReference type="GO" id="GO:0009277">
    <property type="term" value="C:fungal-type cell wall"/>
    <property type="evidence" value="ECO:0007669"/>
    <property type="project" value="TreeGrafter"/>
</dbReference>
<keyword evidence="10" id="KW-0961">Cell wall biogenesis/degradation</keyword>
<dbReference type="GO" id="GO:0009986">
    <property type="term" value="C:cell surface"/>
    <property type="evidence" value="ECO:0007669"/>
    <property type="project" value="TreeGrafter"/>
</dbReference>
<evidence type="ECO:0000256" key="14">
    <source>
        <dbReference type="SAM" id="MobiDB-lite"/>
    </source>
</evidence>
<dbReference type="Pfam" id="PF00332">
    <property type="entry name" value="Glyco_hydro_17"/>
    <property type="match status" value="1"/>
</dbReference>
<keyword evidence="9 13" id="KW-0326">Glycosidase</keyword>
<evidence type="ECO:0000256" key="12">
    <source>
        <dbReference type="RuleBase" id="RU004335"/>
    </source>
</evidence>
<organism evidence="15 16">
    <name type="scientific">Lachancea quebecensis</name>
    <dbReference type="NCBI Taxonomy" id="1654605"/>
    <lineage>
        <taxon>Eukaryota</taxon>
        <taxon>Fungi</taxon>
        <taxon>Dikarya</taxon>
        <taxon>Ascomycota</taxon>
        <taxon>Saccharomycotina</taxon>
        <taxon>Saccharomycetes</taxon>
        <taxon>Saccharomycetales</taxon>
        <taxon>Saccharomycetaceae</taxon>
        <taxon>Lachancea</taxon>
    </lineage>
</organism>
<keyword evidence="5" id="KW-0165">Cleavage on pair of basic residues</keyword>
<evidence type="ECO:0000256" key="3">
    <source>
        <dbReference type="ARBA" id="ARBA00022512"/>
    </source>
</evidence>
<protein>
    <submittedName>
        <fullName evidence="15">LAQU0S05e07316g1_1</fullName>
    </submittedName>
</protein>
<feature type="region of interest" description="Disordered" evidence="14">
    <location>
        <begin position="89"/>
        <end position="145"/>
    </location>
</feature>
<evidence type="ECO:0000313" key="15">
    <source>
        <dbReference type="EMBL" id="CUS22524.1"/>
    </source>
</evidence>
<evidence type="ECO:0000256" key="2">
    <source>
        <dbReference type="ARBA" id="ARBA00008773"/>
    </source>
</evidence>
<feature type="compositionally biased region" description="Low complexity" evidence="14">
    <location>
        <begin position="89"/>
        <end position="141"/>
    </location>
</feature>
<evidence type="ECO:0000256" key="4">
    <source>
        <dbReference type="ARBA" id="ARBA00022525"/>
    </source>
</evidence>
<dbReference type="SUPFAM" id="SSF51445">
    <property type="entry name" value="(Trans)glycosidases"/>
    <property type="match status" value="1"/>
</dbReference>
<accession>A0A0P1KR00</accession>
<comment type="similarity">
    <text evidence="2 12">Belongs to the glycosyl hydrolase 17 family.</text>
</comment>
<keyword evidence="16" id="KW-1185">Reference proteome</keyword>
<dbReference type="InterPro" id="IPR000490">
    <property type="entry name" value="Glyco_hydro_17"/>
</dbReference>
<keyword evidence="7 13" id="KW-0378">Hydrolase</keyword>
<evidence type="ECO:0000256" key="7">
    <source>
        <dbReference type="ARBA" id="ARBA00022801"/>
    </source>
</evidence>
<dbReference type="EMBL" id="LN890537">
    <property type="protein sequence ID" value="CUS22524.1"/>
    <property type="molecule type" value="Genomic_DNA"/>
</dbReference>
<dbReference type="GO" id="GO:0005975">
    <property type="term" value="P:carbohydrate metabolic process"/>
    <property type="evidence" value="ECO:0007669"/>
    <property type="project" value="InterPro"/>
</dbReference>
<dbReference type="Proteomes" id="UP000236544">
    <property type="component" value="Unassembled WGS sequence"/>
</dbReference>
<dbReference type="AlphaFoldDB" id="A0A0P1KR00"/>
<proteinExistence type="inferred from homology"/>
<evidence type="ECO:0000256" key="1">
    <source>
        <dbReference type="ARBA" id="ARBA00004191"/>
    </source>
</evidence>
<comment type="subcellular location">
    <subcellularLocation>
        <location evidence="1">Secreted</location>
        <location evidence="1">Cell wall</location>
    </subcellularLocation>
</comment>
<sequence>MRFSQVLSSASMIGASLASPLGHEHADHKRAVAYVTNVQTTTVYGTAPQQIGGASTTVSLDASNTIAQQAATQTSSLSEVSRGVAAVPSEATSTVSDSSSSSSAAASTSTASSSASASSSTSASSSASSSSSQASSTASSSVGSGGAKGITYSPYSDSGSCKSSSQIASELSELSGFDVIRLYGVDCDQVSAVLQGKSSNQKLFLGIYYVNAIEDGVNAIKDAINSYGSWDDVYAVSIGNELVNGGEATVSQVGSYVKEGRTHLSAAGYTGPVVSVDTFIAVINNPGLCDHSDFMAVNAHAYFDYNTAAEDSGTWVMEQIERVWGACQGNKNVLITESGWPSVGQTLGKAVASKENQKSAISSIKSVCGNSVILFTAFNDYWKADGAYGCEKYWGIFSD</sequence>
<keyword evidence="6" id="KW-0732">Signal</keyword>
<comment type="function">
    <text evidence="11">Glucanases possibly play a role in cell expansion during growth, in cell-cell fusion during mating, and in spore release during sporulation.</text>
</comment>
<dbReference type="InterPro" id="IPR050732">
    <property type="entry name" value="Beta-glucan_modifiers"/>
</dbReference>